<name>A0AAV2WG50_MYCNE</name>
<sequence>MSNHDPFKHLDPNHERHQRINQVNSQAGAPAVLDWPALDKMAETIANNGFGRISALDDDEEARNLARETILLHRKGVEHVPGAETVIGEHAGPQHDPSLSLQTADRLYGLLAFDTKVIFPLSENFTWRQLSEKYLSRYRVCDVDVSIGCERTNAGLVIAIKSGEFVCIYKTCESCRKWFSQPDREHFRTRTFFDDLWDRR</sequence>
<organism evidence="1 2">
    <name type="scientific">Mycolicibacterium neoaurum</name>
    <name type="common">Mycobacterium neoaurum</name>
    <dbReference type="NCBI Taxonomy" id="1795"/>
    <lineage>
        <taxon>Bacteria</taxon>
        <taxon>Bacillati</taxon>
        <taxon>Actinomycetota</taxon>
        <taxon>Actinomycetes</taxon>
        <taxon>Mycobacteriales</taxon>
        <taxon>Mycobacteriaceae</taxon>
        <taxon>Mycolicibacterium</taxon>
    </lineage>
</organism>
<gene>
    <name evidence="1" type="ORF">BN1047_01054</name>
</gene>
<dbReference type="Proteomes" id="UP000028864">
    <property type="component" value="Unassembled WGS sequence"/>
</dbReference>
<evidence type="ECO:0000313" key="2">
    <source>
        <dbReference type="Proteomes" id="UP000028864"/>
    </source>
</evidence>
<reference evidence="1" key="1">
    <citation type="submission" date="2014-05" db="EMBL/GenBank/DDBJ databases">
        <authorList>
            <person name="Urmite Genomes"/>
        </authorList>
    </citation>
    <scope>NUCLEOTIDE SEQUENCE</scope>
    <source>
        <strain evidence="1">DSM 44074</strain>
    </source>
</reference>
<dbReference type="AlphaFoldDB" id="A0AAV2WG50"/>
<dbReference type="RefSeq" id="WP_158631995.1">
    <property type="nucleotide sequence ID" value="NZ_LK021337.1"/>
</dbReference>
<dbReference type="EMBL" id="LK021337">
    <property type="protein sequence ID" value="CDQ43191.1"/>
    <property type="molecule type" value="Genomic_DNA"/>
</dbReference>
<accession>A0AAV2WG50</accession>
<reference evidence="1" key="2">
    <citation type="submission" date="2015-09" db="EMBL/GenBank/DDBJ databases">
        <title>Draft genome sequence of Mycobacterium neoaurum DSM 44074.</title>
        <authorList>
            <person name="Croce O."/>
            <person name="Robert C."/>
            <person name="Raoult D."/>
            <person name="Drancourt M."/>
        </authorList>
    </citation>
    <scope>NUCLEOTIDE SEQUENCE</scope>
    <source>
        <strain evidence="1">DSM 44074</strain>
    </source>
</reference>
<evidence type="ECO:0000313" key="1">
    <source>
        <dbReference type="EMBL" id="CDQ43191.1"/>
    </source>
</evidence>
<proteinExistence type="predicted"/>
<protein>
    <submittedName>
        <fullName evidence="1">Uncharacterized protein</fullName>
    </submittedName>
</protein>